<dbReference type="InterPro" id="IPR013087">
    <property type="entry name" value="Znf_C2H2_type"/>
</dbReference>
<dbReference type="GO" id="GO:0005634">
    <property type="term" value="C:nucleus"/>
    <property type="evidence" value="ECO:0007669"/>
    <property type="project" value="UniProtKB-SubCell"/>
</dbReference>
<evidence type="ECO:0000256" key="2">
    <source>
        <dbReference type="ARBA" id="ARBA00006991"/>
    </source>
</evidence>
<feature type="domain" description="KRAB" evidence="13">
    <location>
        <begin position="24"/>
        <end position="114"/>
    </location>
</feature>
<reference evidence="14" key="3">
    <citation type="submission" date="2025-09" db="UniProtKB">
        <authorList>
            <consortium name="Ensembl"/>
        </authorList>
    </citation>
    <scope>IDENTIFICATION</scope>
</reference>
<dbReference type="InterPro" id="IPR036236">
    <property type="entry name" value="Znf_C2H2_sf"/>
</dbReference>
<keyword evidence="3" id="KW-0479">Metal-binding</keyword>
<dbReference type="Pfam" id="PF01352">
    <property type="entry name" value="KRAB"/>
    <property type="match status" value="1"/>
</dbReference>
<accession>A0A452GG20</accession>
<keyword evidence="4" id="KW-0677">Repeat</keyword>
<keyword evidence="15" id="KW-1185">Reference proteome</keyword>
<evidence type="ECO:0000256" key="11">
    <source>
        <dbReference type="PROSITE-ProRule" id="PRU00042"/>
    </source>
</evidence>
<dbReference type="FunFam" id="3.30.160.60:FF:002343">
    <property type="entry name" value="Zinc finger protein 33A"/>
    <property type="match status" value="2"/>
</dbReference>
<reference evidence="14" key="2">
    <citation type="submission" date="2025-08" db="UniProtKB">
        <authorList>
            <consortium name="Ensembl"/>
        </authorList>
    </citation>
    <scope>IDENTIFICATION</scope>
</reference>
<dbReference type="PROSITE" id="PS00028">
    <property type="entry name" value="ZINC_FINGER_C2H2_1"/>
    <property type="match status" value="4"/>
</dbReference>
<evidence type="ECO:0000313" key="14">
    <source>
        <dbReference type="Ensembl" id="ENSGAGP00000000492.1"/>
    </source>
</evidence>
<feature type="domain" description="C2H2-type" evidence="12">
    <location>
        <begin position="145"/>
        <end position="172"/>
    </location>
</feature>
<keyword evidence="10" id="KW-0539">Nucleus</keyword>
<organism evidence="14 15">
    <name type="scientific">Gopherus agassizii</name>
    <name type="common">Agassiz's desert tortoise</name>
    <dbReference type="NCBI Taxonomy" id="38772"/>
    <lineage>
        <taxon>Eukaryota</taxon>
        <taxon>Metazoa</taxon>
        <taxon>Chordata</taxon>
        <taxon>Craniata</taxon>
        <taxon>Vertebrata</taxon>
        <taxon>Euteleostomi</taxon>
        <taxon>Archelosauria</taxon>
        <taxon>Testudinata</taxon>
        <taxon>Testudines</taxon>
        <taxon>Cryptodira</taxon>
        <taxon>Durocryptodira</taxon>
        <taxon>Testudinoidea</taxon>
        <taxon>Testudinidae</taxon>
        <taxon>Gopherus</taxon>
    </lineage>
</organism>
<comment type="similarity">
    <text evidence="2">Belongs to the krueppel C2H2-type zinc-finger protein family.</text>
</comment>
<reference evidence="15" key="1">
    <citation type="journal article" date="2017" name="PLoS ONE">
        <title>The Agassiz's desert tortoise genome provides a resource for the conservation of a threatened species.</title>
        <authorList>
            <person name="Tollis M."/>
            <person name="DeNardo D.F."/>
            <person name="Cornelius J.A."/>
            <person name="Dolby G.A."/>
            <person name="Edwards T."/>
            <person name="Henen B.T."/>
            <person name="Karl A.E."/>
            <person name="Murphy R.W."/>
            <person name="Kusumi K."/>
        </authorList>
    </citation>
    <scope>NUCLEOTIDE SEQUENCE [LARGE SCALE GENOMIC DNA]</scope>
</reference>
<feature type="domain" description="C2H2-type" evidence="12">
    <location>
        <begin position="117"/>
        <end position="144"/>
    </location>
</feature>
<evidence type="ECO:0000256" key="5">
    <source>
        <dbReference type="ARBA" id="ARBA00022771"/>
    </source>
</evidence>
<dbReference type="CDD" id="cd07765">
    <property type="entry name" value="KRAB_A-box"/>
    <property type="match status" value="1"/>
</dbReference>
<dbReference type="SMART" id="SM00349">
    <property type="entry name" value="KRAB"/>
    <property type="match status" value="1"/>
</dbReference>
<dbReference type="Gene3D" id="6.10.140.140">
    <property type="match status" value="1"/>
</dbReference>
<dbReference type="FunFam" id="3.30.160.60:FF:000358">
    <property type="entry name" value="zinc finger protein 24"/>
    <property type="match status" value="1"/>
</dbReference>
<dbReference type="FunFam" id="3.30.160.60:FF:000189">
    <property type="entry name" value="zinc finger protein 133 isoform X1"/>
    <property type="match status" value="1"/>
</dbReference>
<dbReference type="InterPro" id="IPR036051">
    <property type="entry name" value="KRAB_dom_sf"/>
</dbReference>
<keyword evidence="9" id="KW-0804">Transcription</keyword>
<dbReference type="PROSITE" id="PS50157">
    <property type="entry name" value="ZINC_FINGER_C2H2_2"/>
    <property type="match status" value="6"/>
</dbReference>
<dbReference type="PANTHER" id="PTHR24381">
    <property type="entry name" value="ZINC FINGER PROTEIN"/>
    <property type="match status" value="1"/>
</dbReference>
<feature type="domain" description="C2H2-type" evidence="12">
    <location>
        <begin position="229"/>
        <end position="256"/>
    </location>
</feature>
<evidence type="ECO:0000256" key="10">
    <source>
        <dbReference type="ARBA" id="ARBA00023242"/>
    </source>
</evidence>
<sequence length="295" mass="33375">DSDLNHIGVRPESLGGLLLFQMPVTFEEVAVYFTQGQGALLDPAQRALYRDVMQENYKMVTSLGKCQGVPGRCSGTAPHKASQDFGEPPLSWSRLSSGQEASQLVTHQTIHTGEKPLQCLDHGESFSNRSDLNTQGGSHTGEKPIQCRECGKCFSSKSALISHQESHTGERRHKCLDCVKSFKRKSDFLKHRVIHTGERPHKCLDCGKSFKQRSHVRRHQATHTGERPHKCLECGTSFRQRSHLRRHQAIHTGESPHKCSDCGKSFTRRSDLHPEIRRRKKLLRCSQCRKCSKWS</sequence>
<keyword evidence="8" id="KW-0238">DNA-binding</keyword>
<evidence type="ECO:0000313" key="15">
    <source>
        <dbReference type="Proteomes" id="UP000291020"/>
    </source>
</evidence>
<proteinExistence type="inferred from homology"/>
<evidence type="ECO:0000256" key="7">
    <source>
        <dbReference type="ARBA" id="ARBA00023015"/>
    </source>
</evidence>
<feature type="domain" description="C2H2-type" evidence="12">
    <location>
        <begin position="257"/>
        <end position="277"/>
    </location>
</feature>
<dbReference type="PANTHER" id="PTHR24381:SF443">
    <property type="entry name" value="ZINC FINGER PROTEIN CKR1"/>
    <property type="match status" value="1"/>
</dbReference>
<evidence type="ECO:0000256" key="6">
    <source>
        <dbReference type="ARBA" id="ARBA00022833"/>
    </source>
</evidence>
<dbReference type="Ensembl" id="ENSGAGT00000000551.1">
    <property type="protein sequence ID" value="ENSGAGP00000000492.1"/>
    <property type="gene ID" value="ENSGAGG00000000353.1"/>
</dbReference>
<dbReference type="GO" id="GO:0000981">
    <property type="term" value="F:DNA-binding transcription factor activity, RNA polymerase II-specific"/>
    <property type="evidence" value="ECO:0007669"/>
    <property type="project" value="TreeGrafter"/>
</dbReference>
<dbReference type="Pfam" id="PF00096">
    <property type="entry name" value="zf-C2H2"/>
    <property type="match status" value="5"/>
</dbReference>
<evidence type="ECO:0000256" key="8">
    <source>
        <dbReference type="ARBA" id="ARBA00023125"/>
    </source>
</evidence>
<keyword evidence="7" id="KW-0805">Transcription regulation</keyword>
<dbReference type="SMART" id="SM00355">
    <property type="entry name" value="ZnF_C2H2"/>
    <property type="match status" value="5"/>
</dbReference>
<evidence type="ECO:0000256" key="9">
    <source>
        <dbReference type="ARBA" id="ARBA00023163"/>
    </source>
</evidence>
<feature type="domain" description="C2H2-type" evidence="12">
    <location>
        <begin position="173"/>
        <end position="200"/>
    </location>
</feature>
<dbReference type="FunFam" id="3.30.160.60:FF:000690">
    <property type="entry name" value="Zinc finger protein 354C"/>
    <property type="match status" value="1"/>
</dbReference>
<protein>
    <submittedName>
        <fullName evidence="14">Uncharacterized protein</fullName>
    </submittedName>
</protein>
<evidence type="ECO:0000256" key="1">
    <source>
        <dbReference type="ARBA" id="ARBA00004123"/>
    </source>
</evidence>
<dbReference type="Proteomes" id="UP000291020">
    <property type="component" value="Unassembled WGS sequence"/>
</dbReference>
<evidence type="ECO:0000259" key="12">
    <source>
        <dbReference type="PROSITE" id="PS50157"/>
    </source>
</evidence>
<evidence type="ECO:0000256" key="3">
    <source>
        <dbReference type="ARBA" id="ARBA00022723"/>
    </source>
</evidence>
<comment type="subcellular location">
    <subcellularLocation>
        <location evidence="1">Nucleus</location>
    </subcellularLocation>
</comment>
<dbReference type="SUPFAM" id="SSF109640">
    <property type="entry name" value="KRAB domain (Kruppel-associated box)"/>
    <property type="match status" value="1"/>
</dbReference>
<dbReference type="AlphaFoldDB" id="A0A452GG20"/>
<dbReference type="GO" id="GO:0008270">
    <property type="term" value="F:zinc ion binding"/>
    <property type="evidence" value="ECO:0007669"/>
    <property type="project" value="UniProtKB-KW"/>
</dbReference>
<keyword evidence="6" id="KW-0862">Zinc</keyword>
<feature type="domain" description="C2H2-type" evidence="12">
    <location>
        <begin position="201"/>
        <end position="228"/>
    </location>
</feature>
<dbReference type="SUPFAM" id="SSF57667">
    <property type="entry name" value="beta-beta-alpha zinc fingers"/>
    <property type="match status" value="4"/>
</dbReference>
<evidence type="ECO:0000256" key="4">
    <source>
        <dbReference type="ARBA" id="ARBA00022737"/>
    </source>
</evidence>
<dbReference type="InterPro" id="IPR001909">
    <property type="entry name" value="KRAB"/>
</dbReference>
<keyword evidence="5 11" id="KW-0863">Zinc-finger</keyword>
<name>A0A452GG20_9SAUR</name>
<dbReference type="GO" id="GO:0000977">
    <property type="term" value="F:RNA polymerase II transcription regulatory region sequence-specific DNA binding"/>
    <property type="evidence" value="ECO:0007669"/>
    <property type="project" value="TreeGrafter"/>
</dbReference>
<evidence type="ECO:0000259" key="13">
    <source>
        <dbReference type="PROSITE" id="PS50805"/>
    </source>
</evidence>
<dbReference type="Gene3D" id="3.30.160.60">
    <property type="entry name" value="Classic Zinc Finger"/>
    <property type="match status" value="6"/>
</dbReference>
<dbReference type="PROSITE" id="PS50805">
    <property type="entry name" value="KRAB"/>
    <property type="match status" value="1"/>
</dbReference>